<proteinExistence type="predicted"/>
<dbReference type="InterPro" id="IPR004875">
    <property type="entry name" value="DDE_SF_endonuclease_dom"/>
</dbReference>
<dbReference type="AlphaFoldDB" id="G4Z5Q4"/>
<dbReference type="GO" id="GO:0003677">
    <property type="term" value="F:DNA binding"/>
    <property type="evidence" value="ECO:0007669"/>
    <property type="project" value="UniProtKB-KW"/>
</dbReference>
<dbReference type="GO" id="GO:0005634">
    <property type="term" value="C:nucleus"/>
    <property type="evidence" value="ECO:0007669"/>
    <property type="project" value="TreeGrafter"/>
</dbReference>
<feature type="domain" description="HTH CENPB-type" evidence="2">
    <location>
        <begin position="1"/>
        <end position="44"/>
    </location>
</feature>
<evidence type="ECO:0000313" key="3">
    <source>
        <dbReference type="EMBL" id="EGZ22368.1"/>
    </source>
</evidence>
<accession>G4Z5Q4</accession>
<evidence type="ECO:0000256" key="1">
    <source>
        <dbReference type="ARBA" id="ARBA00023125"/>
    </source>
</evidence>
<dbReference type="SMR" id="G4Z5Q4"/>
<dbReference type="Pfam" id="PF03184">
    <property type="entry name" value="DDE_1"/>
    <property type="match status" value="1"/>
</dbReference>
<dbReference type="PANTHER" id="PTHR19303:SF73">
    <property type="entry name" value="PROTEIN PDC2"/>
    <property type="match status" value="1"/>
</dbReference>
<dbReference type="KEGG" id="psoj:PHYSODRAFT_488495"/>
<dbReference type="GeneID" id="20656293"/>
<gene>
    <name evidence="3" type="ORF">PHYSODRAFT_488495</name>
</gene>
<protein>
    <recommendedName>
        <fullName evidence="2">HTH CENPB-type domain-containing protein</fullName>
    </recommendedName>
</protein>
<dbReference type="EMBL" id="JH159153">
    <property type="protein sequence ID" value="EGZ22368.1"/>
    <property type="molecule type" value="Genomic_DNA"/>
</dbReference>
<dbReference type="PROSITE" id="PS51253">
    <property type="entry name" value="HTH_CENPB"/>
    <property type="match status" value="1"/>
</dbReference>
<dbReference type="InParanoid" id="G4Z5Q4"/>
<evidence type="ECO:0000313" key="4">
    <source>
        <dbReference type="Proteomes" id="UP000002640"/>
    </source>
</evidence>
<dbReference type="InterPro" id="IPR050863">
    <property type="entry name" value="CenT-Element_Derived"/>
</dbReference>
<organism evidence="3 4">
    <name type="scientific">Phytophthora sojae (strain P6497)</name>
    <name type="common">Soybean stem and root rot agent</name>
    <name type="synonym">Phytophthora megasperma f. sp. glycines</name>
    <dbReference type="NCBI Taxonomy" id="1094619"/>
    <lineage>
        <taxon>Eukaryota</taxon>
        <taxon>Sar</taxon>
        <taxon>Stramenopiles</taxon>
        <taxon>Oomycota</taxon>
        <taxon>Peronosporomycetes</taxon>
        <taxon>Peronosporales</taxon>
        <taxon>Peronosporaceae</taxon>
        <taxon>Phytophthora</taxon>
    </lineage>
</organism>
<dbReference type="Proteomes" id="UP000002640">
    <property type="component" value="Unassembled WGS sequence"/>
</dbReference>
<dbReference type="InterPro" id="IPR006600">
    <property type="entry name" value="HTH_CenpB_DNA-bd_dom"/>
</dbReference>
<reference evidence="3 4" key="1">
    <citation type="journal article" date="2006" name="Science">
        <title>Phytophthora genome sequences uncover evolutionary origins and mechanisms of pathogenesis.</title>
        <authorList>
            <person name="Tyler B.M."/>
            <person name="Tripathy S."/>
            <person name="Zhang X."/>
            <person name="Dehal P."/>
            <person name="Jiang R.H."/>
            <person name="Aerts A."/>
            <person name="Arredondo F.D."/>
            <person name="Baxter L."/>
            <person name="Bensasson D."/>
            <person name="Beynon J.L."/>
            <person name="Chapman J."/>
            <person name="Damasceno C.M."/>
            <person name="Dorrance A.E."/>
            <person name="Dou D."/>
            <person name="Dickerman A.W."/>
            <person name="Dubchak I.L."/>
            <person name="Garbelotto M."/>
            <person name="Gijzen M."/>
            <person name="Gordon S.G."/>
            <person name="Govers F."/>
            <person name="Grunwald N.J."/>
            <person name="Huang W."/>
            <person name="Ivors K.L."/>
            <person name="Jones R.W."/>
            <person name="Kamoun S."/>
            <person name="Krampis K."/>
            <person name="Lamour K.H."/>
            <person name="Lee M.K."/>
            <person name="McDonald W.H."/>
            <person name="Medina M."/>
            <person name="Meijer H.J."/>
            <person name="Nordberg E.K."/>
            <person name="Maclean D.J."/>
            <person name="Ospina-Giraldo M.D."/>
            <person name="Morris P.F."/>
            <person name="Phuntumart V."/>
            <person name="Putnam N.H."/>
            <person name="Rash S."/>
            <person name="Rose J.K."/>
            <person name="Sakihama Y."/>
            <person name="Salamov A.A."/>
            <person name="Savidor A."/>
            <person name="Scheuring C.F."/>
            <person name="Smith B.M."/>
            <person name="Sobral B.W."/>
            <person name="Terry A."/>
            <person name="Torto-Alalibo T.A."/>
            <person name="Win J."/>
            <person name="Xu Z."/>
            <person name="Zhang H."/>
            <person name="Grigoriev I.V."/>
            <person name="Rokhsar D.S."/>
            <person name="Boore J.L."/>
        </authorList>
    </citation>
    <scope>NUCLEOTIDE SEQUENCE [LARGE SCALE GENOMIC DNA]</scope>
    <source>
        <strain evidence="3 4">P6497</strain>
    </source>
</reference>
<dbReference type="PANTHER" id="PTHR19303">
    <property type="entry name" value="TRANSPOSON"/>
    <property type="match status" value="1"/>
</dbReference>
<name>G4Z5Q4_PHYSP</name>
<dbReference type="STRING" id="1094619.G4Z5Q4"/>
<dbReference type="RefSeq" id="XP_009525085.1">
    <property type="nucleotide sequence ID" value="XM_009526790.1"/>
</dbReference>
<keyword evidence="1" id="KW-0238">DNA-binding</keyword>
<keyword evidence="4" id="KW-1185">Reference proteome</keyword>
<sequence length="178" mass="20284">MADDVPQLKAHELVQRLCIDATQLRLSNGWLRSFKKRNGIRSHTLHGEGGAVESDEVRDARLKLQELVAEVTPENVFNFDKTALFYRLAPNRLLATTIRKGKKKEKHHLTLAFCCNTSGSDKLDPIAIGTANPRCFEKGAAIKGKPIWYKASKNAWMISVIFVEWLHHFNMRMTTSYF</sequence>
<evidence type="ECO:0000259" key="2">
    <source>
        <dbReference type="PROSITE" id="PS51253"/>
    </source>
</evidence>